<proteinExistence type="predicted"/>
<comment type="caution">
    <text evidence="3">The sequence shown here is derived from an EMBL/GenBank/DDBJ whole genome shotgun (WGS) entry which is preliminary data.</text>
</comment>
<dbReference type="InterPro" id="IPR040079">
    <property type="entry name" value="Glutathione_S-Trfase"/>
</dbReference>
<dbReference type="AlphaFoldDB" id="A0A2P4EU31"/>
<name>A0A2P4EU31_9GAMM</name>
<reference evidence="3 4" key="1">
    <citation type="submission" date="2018-01" db="EMBL/GenBank/DDBJ databases">
        <title>Draft genome of the type strain Pseudomonas oceani DSM 100277 isolated from the deep water in Okinawa trough, northwestern Pacific Ocean.</title>
        <authorList>
            <person name="Gomila M."/>
            <person name="Mulet M."/>
            <person name="Garcia-Valdes E."/>
            <person name="Lalucat J."/>
        </authorList>
    </citation>
    <scope>NUCLEOTIDE SEQUENCE [LARGE SCALE GENOMIC DNA]</scope>
    <source>
        <strain evidence="3 4">DSM 100277</strain>
    </source>
</reference>
<gene>
    <name evidence="3" type="ORF">C1949_11290</name>
</gene>
<evidence type="ECO:0000313" key="3">
    <source>
        <dbReference type="EMBL" id="POB02957.1"/>
    </source>
</evidence>
<dbReference type="InterPro" id="IPR004045">
    <property type="entry name" value="Glutathione_S-Trfase_N"/>
</dbReference>
<dbReference type="PROSITE" id="PS50405">
    <property type="entry name" value="GST_CTER"/>
    <property type="match status" value="1"/>
</dbReference>
<dbReference type="PANTHER" id="PTHR44051:SF8">
    <property type="entry name" value="GLUTATHIONE S-TRANSFERASE GSTA"/>
    <property type="match status" value="1"/>
</dbReference>
<dbReference type="CDD" id="cd00570">
    <property type="entry name" value="GST_N_family"/>
    <property type="match status" value="1"/>
</dbReference>
<dbReference type="SFLD" id="SFLDS00019">
    <property type="entry name" value="Glutathione_Transferase_(cytos"/>
    <property type="match status" value="1"/>
</dbReference>
<dbReference type="SUPFAM" id="SSF47616">
    <property type="entry name" value="GST C-terminal domain-like"/>
    <property type="match status" value="1"/>
</dbReference>
<evidence type="ECO:0000259" key="1">
    <source>
        <dbReference type="PROSITE" id="PS50404"/>
    </source>
</evidence>
<dbReference type="CDD" id="cd00299">
    <property type="entry name" value="GST_C_family"/>
    <property type="match status" value="1"/>
</dbReference>
<protein>
    <submittedName>
        <fullName evidence="3">Glutathione S-transferase family protein</fullName>
    </submittedName>
</protein>
<feature type="domain" description="GST C-terminal" evidence="2">
    <location>
        <begin position="84"/>
        <end position="215"/>
    </location>
</feature>
<dbReference type="InterPro" id="IPR036249">
    <property type="entry name" value="Thioredoxin-like_sf"/>
</dbReference>
<dbReference type="Gene3D" id="3.40.30.10">
    <property type="entry name" value="Glutaredoxin"/>
    <property type="match status" value="1"/>
</dbReference>
<keyword evidence="4" id="KW-1185">Reference proteome</keyword>
<dbReference type="EMBL" id="PPSK01000010">
    <property type="protein sequence ID" value="POB02957.1"/>
    <property type="molecule type" value="Genomic_DNA"/>
</dbReference>
<keyword evidence="3" id="KW-0808">Transferase</keyword>
<feature type="domain" description="GST N-terminal" evidence="1">
    <location>
        <begin position="1"/>
        <end position="79"/>
    </location>
</feature>
<evidence type="ECO:0000259" key="2">
    <source>
        <dbReference type="PROSITE" id="PS50405"/>
    </source>
</evidence>
<dbReference type="Gene3D" id="1.20.1050.10">
    <property type="match status" value="1"/>
</dbReference>
<accession>A0A2P4EU31</accession>
<dbReference type="Proteomes" id="UP000243451">
    <property type="component" value="Unassembled WGS sequence"/>
</dbReference>
<dbReference type="Pfam" id="PF13417">
    <property type="entry name" value="GST_N_3"/>
    <property type="match status" value="1"/>
</dbReference>
<dbReference type="Pfam" id="PF13410">
    <property type="entry name" value="GST_C_2"/>
    <property type="match status" value="1"/>
</dbReference>
<dbReference type="PANTHER" id="PTHR44051">
    <property type="entry name" value="GLUTATHIONE S-TRANSFERASE-RELATED"/>
    <property type="match status" value="1"/>
</dbReference>
<dbReference type="SFLD" id="SFLDG00358">
    <property type="entry name" value="Main_(cytGST)"/>
    <property type="match status" value="1"/>
</dbReference>
<dbReference type="InterPro" id="IPR010987">
    <property type="entry name" value="Glutathione-S-Trfase_C-like"/>
</dbReference>
<sequence length="219" mass="24387">MALTLYGAILSPFVRKVRILLAEHQIPYEHTFIPPRGQPDWYYDISPLGRIPAMVDGDVKLADSAVIAQYLQDSRGGPSLYGTTPEDAARVRWIEKYADYELAPHCTFAVFFTRIVACSVGEQADESRAQTALIKHLPPLFDYLEGELGDRKYFLGEQFSIADIAVVCQLINMAHGGELIDEQRWPGLSSLLSRVTARESVSALLPAEHQLVARLSGRI</sequence>
<evidence type="ECO:0000313" key="4">
    <source>
        <dbReference type="Proteomes" id="UP000243451"/>
    </source>
</evidence>
<dbReference type="GO" id="GO:0016740">
    <property type="term" value="F:transferase activity"/>
    <property type="evidence" value="ECO:0007669"/>
    <property type="project" value="UniProtKB-KW"/>
</dbReference>
<dbReference type="RefSeq" id="WP_104738584.1">
    <property type="nucleotide sequence ID" value="NZ_BMHR01000010.1"/>
</dbReference>
<dbReference type="PROSITE" id="PS50404">
    <property type="entry name" value="GST_NTER"/>
    <property type="match status" value="1"/>
</dbReference>
<dbReference type="SUPFAM" id="SSF52833">
    <property type="entry name" value="Thioredoxin-like"/>
    <property type="match status" value="1"/>
</dbReference>
<organism evidence="3 4">
    <name type="scientific">Halopseudomonas oceani</name>
    <dbReference type="NCBI Taxonomy" id="1708783"/>
    <lineage>
        <taxon>Bacteria</taxon>
        <taxon>Pseudomonadati</taxon>
        <taxon>Pseudomonadota</taxon>
        <taxon>Gammaproteobacteria</taxon>
        <taxon>Pseudomonadales</taxon>
        <taxon>Pseudomonadaceae</taxon>
        <taxon>Halopseudomonas</taxon>
    </lineage>
</organism>
<dbReference type="OrthoDB" id="9782992at2"/>
<dbReference type="InterPro" id="IPR036282">
    <property type="entry name" value="Glutathione-S-Trfase_C_sf"/>
</dbReference>